<dbReference type="Pfam" id="PF14432">
    <property type="entry name" value="DYW_deaminase"/>
    <property type="match status" value="1"/>
</dbReference>
<keyword evidence="6" id="KW-1185">Reference proteome</keyword>
<comment type="caution">
    <text evidence="5">The sequence shown here is derived from an EMBL/GenBank/DDBJ whole genome shotgun (WGS) entry which is preliminary data.</text>
</comment>
<dbReference type="NCBIfam" id="TIGR00756">
    <property type="entry name" value="PPR"/>
    <property type="match status" value="5"/>
</dbReference>
<dbReference type="AlphaFoldDB" id="A0AAV3P087"/>
<dbReference type="GO" id="GO:0009451">
    <property type="term" value="P:RNA modification"/>
    <property type="evidence" value="ECO:0007669"/>
    <property type="project" value="InterPro"/>
</dbReference>
<dbReference type="EMBL" id="BAABME010000672">
    <property type="protein sequence ID" value="GAA0144643.1"/>
    <property type="molecule type" value="Genomic_DNA"/>
</dbReference>
<dbReference type="InterPro" id="IPR032867">
    <property type="entry name" value="DYW_dom"/>
</dbReference>
<evidence type="ECO:0000313" key="6">
    <source>
        <dbReference type="Proteomes" id="UP001454036"/>
    </source>
</evidence>
<dbReference type="GO" id="GO:0008270">
    <property type="term" value="F:zinc ion binding"/>
    <property type="evidence" value="ECO:0007669"/>
    <property type="project" value="InterPro"/>
</dbReference>
<organism evidence="5 6">
    <name type="scientific">Lithospermum erythrorhizon</name>
    <name type="common">Purple gromwell</name>
    <name type="synonym">Lithospermum officinale var. erythrorhizon</name>
    <dbReference type="NCBI Taxonomy" id="34254"/>
    <lineage>
        <taxon>Eukaryota</taxon>
        <taxon>Viridiplantae</taxon>
        <taxon>Streptophyta</taxon>
        <taxon>Embryophyta</taxon>
        <taxon>Tracheophyta</taxon>
        <taxon>Spermatophyta</taxon>
        <taxon>Magnoliopsida</taxon>
        <taxon>eudicotyledons</taxon>
        <taxon>Gunneridae</taxon>
        <taxon>Pentapetalae</taxon>
        <taxon>asterids</taxon>
        <taxon>lamiids</taxon>
        <taxon>Boraginales</taxon>
        <taxon>Boraginaceae</taxon>
        <taxon>Boraginoideae</taxon>
        <taxon>Lithospermeae</taxon>
        <taxon>Lithospermum</taxon>
    </lineage>
</organism>
<name>A0AAV3P087_LITER</name>
<dbReference type="Proteomes" id="UP001454036">
    <property type="component" value="Unassembled WGS sequence"/>
</dbReference>
<dbReference type="FunFam" id="1.25.40.10:FF:000031">
    <property type="entry name" value="Pentatricopeptide repeat-containing protein mitochondrial"/>
    <property type="match status" value="1"/>
</dbReference>
<evidence type="ECO:0000256" key="3">
    <source>
        <dbReference type="PROSITE-ProRule" id="PRU00708"/>
    </source>
</evidence>
<dbReference type="Gene3D" id="1.25.40.10">
    <property type="entry name" value="Tetratricopeptide repeat domain"/>
    <property type="match status" value="5"/>
</dbReference>
<accession>A0AAV3P087</accession>
<evidence type="ECO:0000259" key="4">
    <source>
        <dbReference type="Pfam" id="PF14432"/>
    </source>
</evidence>
<dbReference type="Pfam" id="PF13041">
    <property type="entry name" value="PPR_2"/>
    <property type="match status" value="3"/>
</dbReference>
<dbReference type="InterPro" id="IPR002885">
    <property type="entry name" value="PPR_rpt"/>
</dbReference>
<feature type="repeat" description="PPR" evidence="3">
    <location>
        <begin position="144"/>
        <end position="178"/>
    </location>
</feature>
<dbReference type="Pfam" id="PF12854">
    <property type="entry name" value="PPR_1"/>
    <property type="match status" value="1"/>
</dbReference>
<dbReference type="Pfam" id="PF01535">
    <property type="entry name" value="PPR"/>
    <property type="match status" value="4"/>
</dbReference>
<dbReference type="PROSITE" id="PS51375">
    <property type="entry name" value="PPR"/>
    <property type="match status" value="4"/>
</dbReference>
<dbReference type="InterPro" id="IPR046960">
    <property type="entry name" value="PPR_At4g14850-like_plant"/>
</dbReference>
<gene>
    <name evidence="5" type="ORF">LIER_05036</name>
</gene>
<feature type="repeat" description="PPR" evidence="3">
    <location>
        <begin position="82"/>
        <end position="116"/>
    </location>
</feature>
<reference evidence="5 6" key="1">
    <citation type="submission" date="2024-01" db="EMBL/GenBank/DDBJ databases">
        <title>The complete chloroplast genome sequence of Lithospermum erythrorhizon: insights into the phylogenetic relationship among Boraginaceae species and the maternal lineages of purple gromwells.</title>
        <authorList>
            <person name="Okada T."/>
            <person name="Watanabe K."/>
        </authorList>
    </citation>
    <scope>NUCLEOTIDE SEQUENCE [LARGE SCALE GENOMIC DNA]</scope>
</reference>
<feature type="repeat" description="PPR" evidence="3">
    <location>
        <begin position="377"/>
        <end position="411"/>
    </location>
</feature>
<dbReference type="InterPro" id="IPR046848">
    <property type="entry name" value="E_motif"/>
</dbReference>
<sequence length="685" mass="76735">MTKKSIGLVLHSLVKPSNILTTSLASSLHTTTIYDHINRASTLSNKIPTPNLYFYTKMIAGYTQNYQLFDALKLFDKMPVKDIVAWNLMIKGCFDCGNLGMGLKLFNEMPERSVVSWTTTMNGLFKFGKVEEAESLFSGMPIRDVAAWNSMIYGYFGHGRVHDAVRLFERMPERNVISWTSMISGLDQHQRSDDALSVFRKMVALGIETTSSTYSSVLTACARLQALKSGVQVHAKIVKFGYLYDVYITASLITFYANCKLMEESCQVFNEKPLVNVVVWTSLLTGYSLNDKHEDALSVFQDMVRTGIIPNQSTFTSALNSCCEIEAADMGKIIHGTSVKVGLDVDVFVGNTLITFYCGCGNISEGIHILRGIKERNIVSWNSIIVGCAQHGCGRWALAFFCQMLRSVVTPDDITFTGLLSACSHSGLLEKGRHFFEYLDQCKYIEVKMEHYACMVDILSRGGKLKEAVGLVKSMPMKANISIWLSILNGCRMHSNLEVAENVAGNIFEIDPRCTGAYVCLSNIYALDGRWSEVARIRGEMKRKGSMKQPGCSWVTQKGVRHTFVSGDKSHPLREKIYEKLDWLREKLKAVGYVPHGNLALHDVEDEQKEVILSQHSERLAICFALITSPVGSSTITVMKNLRVCSDCHSAMKLIAKIVEREIVLRDSSRFHHFRDGFCSCGDYW</sequence>
<evidence type="ECO:0000256" key="1">
    <source>
        <dbReference type="ARBA" id="ARBA00006643"/>
    </source>
</evidence>
<protein>
    <recommendedName>
        <fullName evidence="4">DYW domain-containing protein</fullName>
    </recommendedName>
</protein>
<dbReference type="Pfam" id="PF20430">
    <property type="entry name" value="Eplus_motif"/>
    <property type="match status" value="1"/>
</dbReference>
<comment type="similarity">
    <text evidence="1">Belongs to the PPR family. PCMP-H subfamily.</text>
</comment>
<keyword evidence="2" id="KW-0677">Repeat</keyword>
<feature type="repeat" description="PPR" evidence="3">
    <location>
        <begin position="276"/>
        <end position="310"/>
    </location>
</feature>
<dbReference type="PANTHER" id="PTHR47926">
    <property type="entry name" value="PENTATRICOPEPTIDE REPEAT-CONTAINING PROTEIN"/>
    <property type="match status" value="1"/>
</dbReference>
<dbReference type="FunFam" id="1.25.40.10:FF:000366">
    <property type="entry name" value="Pentatricopeptide (PPR) repeat-containing protein"/>
    <property type="match status" value="1"/>
</dbReference>
<dbReference type="PANTHER" id="PTHR47926:SF468">
    <property type="entry name" value="PENTATRICOPEPTIDE REPEAT-CONTAINING PROTEIN"/>
    <property type="match status" value="1"/>
</dbReference>
<dbReference type="InterPro" id="IPR011990">
    <property type="entry name" value="TPR-like_helical_dom_sf"/>
</dbReference>
<evidence type="ECO:0000256" key="2">
    <source>
        <dbReference type="ARBA" id="ARBA00022737"/>
    </source>
</evidence>
<proteinExistence type="inferred from homology"/>
<evidence type="ECO:0000313" key="5">
    <source>
        <dbReference type="EMBL" id="GAA0144643.1"/>
    </source>
</evidence>
<dbReference type="GO" id="GO:0003723">
    <property type="term" value="F:RNA binding"/>
    <property type="evidence" value="ECO:0007669"/>
    <property type="project" value="InterPro"/>
</dbReference>
<feature type="domain" description="DYW" evidence="4">
    <location>
        <begin position="592"/>
        <end position="685"/>
    </location>
</feature>
<dbReference type="Pfam" id="PF20431">
    <property type="entry name" value="E_motif"/>
    <property type="match status" value="1"/>
</dbReference>
<dbReference type="FunFam" id="1.25.40.10:FF:000344">
    <property type="entry name" value="Pentatricopeptide repeat-containing protein"/>
    <property type="match status" value="1"/>
</dbReference>
<dbReference type="InterPro" id="IPR046849">
    <property type="entry name" value="E2_motif"/>
</dbReference>